<comment type="caution">
    <text evidence="6">The sequence shown here is derived from an EMBL/GenBank/DDBJ whole genome shotgun (WGS) entry which is preliminary data.</text>
</comment>
<sequence length="171" mass="19753">MGSSRSAQREFFVVAMHELIETYPPCSNFKHCKDGTIVTAQRWDASMYKSWMGCFINAVYATLTLPSLMILCRSFVGLQTFHCRRGKAYLYNSVVNVIVGDYEERMMTTGMHVVADIYCVYCNQNVGWRYETAYEDSQKYKEGKFILERARIDGSCEHQHTQPTIDTDIPH</sequence>
<organism evidence="6 7">
    <name type="scientific">Adiantum capillus-veneris</name>
    <name type="common">Maidenhair fern</name>
    <dbReference type="NCBI Taxonomy" id="13818"/>
    <lineage>
        <taxon>Eukaryota</taxon>
        <taxon>Viridiplantae</taxon>
        <taxon>Streptophyta</taxon>
        <taxon>Embryophyta</taxon>
        <taxon>Tracheophyta</taxon>
        <taxon>Polypodiopsida</taxon>
        <taxon>Polypodiidae</taxon>
        <taxon>Polypodiales</taxon>
        <taxon>Pteridineae</taxon>
        <taxon>Pteridaceae</taxon>
        <taxon>Vittarioideae</taxon>
        <taxon>Adiantum</taxon>
    </lineage>
</organism>
<evidence type="ECO:0000313" key="7">
    <source>
        <dbReference type="Proteomes" id="UP000886520"/>
    </source>
</evidence>
<name>A0A9D4Z7N9_ADICA</name>
<keyword evidence="4" id="KW-0472">Membrane</keyword>
<evidence type="ECO:0000256" key="1">
    <source>
        <dbReference type="ARBA" id="ARBA00005613"/>
    </source>
</evidence>
<protein>
    <recommendedName>
        <fullName evidence="5">Yippee domain-containing protein</fullName>
    </recommendedName>
</protein>
<dbReference type="PROSITE" id="PS51792">
    <property type="entry name" value="YIPPEE"/>
    <property type="match status" value="1"/>
</dbReference>
<dbReference type="EMBL" id="JABFUD020000019">
    <property type="protein sequence ID" value="KAI5065393.1"/>
    <property type="molecule type" value="Genomic_DNA"/>
</dbReference>
<dbReference type="AlphaFoldDB" id="A0A9D4Z7N9"/>
<evidence type="ECO:0000259" key="5">
    <source>
        <dbReference type="PROSITE" id="PS51792"/>
    </source>
</evidence>
<dbReference type="GO" id="GO:0046872">
    <property type="term" value="F:metal ion binding"/>
    <property type="evidence" value="ECO:0007669"/>
    <property type="project" value="UniProtKB-KW"/>
</dbReference>
<keyword evidence="4" id="KW-0812">Transmembrane</keyword>
<keyword evidence="7" id="KW-1185">Reference proteome</keyword>
<evidence type="ECO:0000256" key="2">
    <source>
        <dbReference type="ARBA" id="ARBA00022723"/>
    </source>
</evidence>
<keyword evidence="4" id="KW-1133">Transmembrane helix</keyword>
<dbReference type="InterPro" id="IPR039058">
    <property type="entry name" value="Yippee_fam"/>
</dbReference>
<proteinExistence type="inferred from homology"/>
<evidence type="ECO:0000256" key="4">
    <source>
        <dbReference type="SAM" id="Phobius"/>
    </source>
</evidence>
<dbReference type="PANTHER" id="PTHR13848">
    <property type="entry name" value="PROTEIN YIPPEE-LIKE CG15309-RELATED"/>
    <property type="match status" value="1"/>
</dbReference>
<gene>
    <name evidence="6" type="ORF">GOP47_0020088</name>
</gene>
<feature type="domain" description="Yippee" evidence="5">
    <location>
        <begin position="59"/>
        <end position="156"/>
    </location>
</feature>
<evidence type="ECO:0000256" key="3">
    <source>
        <dbReference type="ARBA" id="ARBA00022833"/>
    </source>
</evidence>
<dbReference type="Pfam" id="PF03226">
    <property type="entry name" value="Yippee-Mis18"/>
    <property type="match status" value="1"/>
</dbReference>
<dbReference type="OrthoDB" id="6407410at2759"/>
<reference evidence="6" key="1">
    <citation type="submission" date="2021-01" db="EMBL/GenBank/DDBJ databases">
        <title>Adiantum capillus-veneris genome.</title>
        <authorList>
            <person name="Fang Y."/>
            <person name="Liao Q."/>
        </authorList>
    </citation>
    <scope>NUCLEOTIDE SEQUENCE</scope>
    <source>
        <strain evidence="6">H3</strain>
        <tissue evidence="6">Leaf</tissue>
    </source>
</reference>
<dbReference type="InterPro" id="IPR004910">
    <property type="entry name" value="Yippee/Mis18/Cereblon"/>
</dbReference>
<keyword evidence="3" id="KW-0862">Zinc</keyword>
<accession>A0A9D4Z7N9</accession>
<evidence type="ECO:0000313" key="6">
    <source>
        <dbReference type="EMBL" id="KAI5065393.1"/>
    </source>
</evidence>
<dbReference type="Proteomes" id="UP000886520">
    <property type="component" value="Chromosome 19"/>
</dbReference>
<comment type="similarity">
    <text evidence="1">Belongs to the yippee family.</text>
</comment>
<dbReference type="InterPro" id="IPR034751">
    <property type="entry name" value="Yippee"/>
</dbReference>
<keyword evidence="2" id="KW-0479">Metal-binding</keyword>
<feature type="transmembrane region" description="Helical" evidence="4">
    <location>
        <begin position="51"/>
        <end position="71"/>
    </location>
</feature>